<dbReference type="EMBL" id="FXTC01000001">
    <property type="protein sequence ID" value="SMO40432.1"/>
    <property type="molecule type" value="Genomic_DNA"/>
</dbReference>
<name>A0A521B013_9FLAO</name>
<reference evidence="1 2" key="1">
    <citation type="submission" date="2017-05" db="EMBL/GenBank/DDBJ databases">
        <authorList>
            <person name="Varghese N."/>
            <person name="Submissions S."/>
        </authorList>
    </citation>
    <scope>NUCLEOTIDE SEQUENCE [LARGE SCALE GENOMIC DNA]</scope>
    <source>
        <strain evidence="1 2">DSM 29371</strain>
    </source>
</reference>
<keyword evidence="2" id="KW-1185">Reference proteome</keyword>
<organism evidence="1 2">
    <name type="scientific">Chryseobacterium rhizoplanae</name>
    <dbReference type="NCBI Taxonomy" id="1609531"/>
    <lineage>
        <taxon>Bacteria</taxon>
        <taxon>Pseudomonadati</taxon>
        <taxon>Bacteroidota</taxon>
        <taxon>Flavobacteriia</taxon>
        <taxon>Flavobacteriales</taxon>
        <taxon>Weeksellaceae</taxon>
        <taxon>Chryseobacterium group</taxon>
        <taxon>Chryseobacterium</taxon>
    </lineage>
</organism>
<dbReference type="AlphaFoldDB" id="A0A521B013"/>
<proteinExistence type="predicted"/>
<protein>
    <submittedName>
        <fullName evidence="1">Uncharacterized protein</fullName>
    </submittedName>
</protein>
<accession>A0A521B013</accession>
<dbReference type="RefSeq" id="WP_142716624.1">
    <property type="nucleotide sequence ID" value="NZ_FXTC01000001.1"/>
</dbReference>
<dbReference type="Proteomes" id="UP000316916">
    <property type="component" value="Unassembled WGS sequence"/>
</dbReference>
<sequence length="81" mass="9437">MNQEQLQELRNSIQQHRSNQALEKAELHMTNIQSSNNPQYALINGEFVKAEMKSYKQSTSELMDKFDNLINSLENIIEQNP</sequence>
<gene>
    <name evidence="1" type="ORF">SAMN06265171_101586</name>
</gene>
<evidence type="ECO:0000313" key="2">
    <source>
        <dbReference type="Proteomes" id="UP000316916"/>
    </source>
</evidence>
<evidence type="ECO:0000313" key="1">
    <source>
        <dbReference type="EMBL" id="SMO40432.1"/>
    </source>
</evidence>